<feature type="transmembrane region" description="Helical" evidence="2">
    <location>
        <begin position="154"/>
        <end position="175"/>
    </location>
</feature>
<feature type="transmembrane region" description="Helical" evidence="2">
    <location>
        <begin position="187"/>
        <end position="208"/>
    </location>
</feature>
<feature type="transmembrane region" description="Helical" evidence="2">
    <location>
        <begin position="115"/>
        <end position="142"/>
    </location>
</feature>
<keyword evidence="2" id="KW-1133">Transmembrane helix</keyword>
<keyword evidence="2" id="KW-0812">Transmembrane</keyword>
<comment type="caution">
    <text evidence="4">The sequence shown here is derived from an EMBL/GenBank/DDBJ whole genome shotgun (WGS) entry which is preliminary data.</text>
</comment>
<name>A0A495QZB3_9ACTN</name>
<keyword evidence="5" id="KW-1185">Reference proteome</keyword>
<dbReference type="Pfam" id="PF04235">
    <property type="entry name" value="DUF418"/>
    <property type="match status" value="1"/>
</dbReference>
<dbReference type="Proteomes" id="UP000274601">
    <property type="component" value="Unassembled WGS sequence"/>
</dbReference>
<feature type="region of interest" description="Disordered" evidence="1">
    <location>
        <begin position="299"/>
        <end position="319"/>
    </location>
</feature>
<dbReference type="PANTHER" id="PTHR30590">
    <property type="entry name" value="INNER MEMBRANE PROTEIN"/>
    <property type="match status" value="1"/>
</dbReference>
<gene>
    <name evidence="4" type="ORF">BZB76_0641</name>
</gene>
<feature type="transmembrane region" description="Helical" evidence="2">
    <location>
        <begin position="252"/>
        <end position="271"/>
    </location>
</feature>
<feature type="domain" description="DUF418" evidence="3">
    <location>
        <begin position="189"/>
        <end position="290"/>
    </location>
</feature>
<reference evidence="4 5" key="1">
    <citation type="submission" date="2018-10" db="EMBL/GenBank/DDBJ databases">
        <title>Genomic Encyclopedia of Archaeal and Bacterial Type Strains, Phase II (KMG-II): from individual species to whole genera.</title>
        <authorList>
            <person name="Goeker M."/>
        </authorList>
    </citation>
    <scope>NUCLEOTIDE SEQUENCE [LARGE SCALE GENOMIC DNA]</scope>
    <source>
        <strain evidence="4 5">DSM 43383</strain>
    </source>
</reference>
<feature type="transmembrane region" description="Helical" evidence="2">
    <location>
        <begin position="91"/>
        <end position="109"/>
    </location>
</feature>
<feature type="transmembrane region" description="Helical" evidence="2">
    <location>
        <begin position="39"/>
        <end position="58"/>
    </location>
</feature>
<organism evidence="4 5">
    <name type="scientific">Actinomadura pelletieri DSM 43383</name>
    <dbReference type="NCBI Taxonomy" id="1120940"/>
    <lineage>
        <taxon>Bacteria</taxon>
        <taxon>Bacillati</taxon>
        <taxon>Actinomycetota</taxon>
        <taxon>Actinomycetes</taxon>
        <taxon>Streptosporangiales</taxon>
        <taxon>Thermomonosporaceae</taxon>
        <taxon>Actinomadura</taxon>
    </lineage>
</organism>
<dbReference type="AlphaFoldDB" id="A0A495QZB3"/>
<evidence type="ECO:0000259" key="3">
    <source>
        <dbReference type="Pfam" id="PF04235"/>
    </source>
</evidence>
<dbReference type="InterPro" id="IPR052529">
    <property type="entry name" value="Bact_Transport_Assoc"/>
</dbReference>
<evidence type="ECO:0000256" key="2">
    <source>
        <dbReference type="SAM" id="Phobius"/>
    </source>
</evidence>
<keyword evidence="2" id="KW-0472">Membrane</keyword>
<evidence type="ECO:0000313" key="4">
    <source>
        <dbReference type="EMBL" id="RKS79196.1"/>
    </source>
</evidence>
<dbReference type="EMBL" id="RBWU01000001">
    <property type="protein sequence ID" value="RKS79196.1"/>
    <property type="molecule type" value="Genomic_DNA"/>
</dbReference>
<feature type="compositionally biased region" description="Pro residues" evidence="1">
    <location>
        <begin position="300"/>
        <end position="319"/>
    </location>
</feature>
<evidence type="ECO:0000256" key="1">
    <source>
        <dbReference type="SAM" id="MobiDB-lite"/>
    </source>
</evidence>
<accession>A0A495QZB3</accession>
<protein>
    <submittedName>
        <fullName evidence="4">Putative membrane protein YeiB</fullName>
    </submittedName>
</protein>
<evidence type="ECO:0000313" key="5">
    <source>
        <dbReference type="Proteomes" id="UP000274601"/>
    </source>
</evidence>
<proteinExistence type="predicted"/>
<dbReference type="PANTHER" id="PTHR30590:SF2">
    <property type="entry name" value="INNER MEMBRANE PROTEIN"/>
    <property type="match status" value="1"/>
</dbReference>
<dbReference type="InterPro" id="IPR007349">
    <property type="entry name" value="DUF418"/>
</dbReference>
<sequence>MLRGFALFGISVVNAVGLSGASSEGAGNWVYEALLHQRFFPVFSFLFGVSFGLFLDAVQERAQNPRLVMLARLGFLVPFGAVHRVLQPDEVLLTYAVVGIVVLLPASFLSRRVVLMIGVVAEVVAVLVTGGGSVLIPGLFLLGYAAQRYGIERLLSLSGCGFGLGVGGVSLGAIALNGWQVEGGSGFGGRLAGLVTAAAYVGVILVLLRSRARGVLLRLAPAGRMALTNYLGATLMVVAAGQFVRLGTAREAMALGACVFVVEAVFSALWLRHARYGPAEWVWRCLTWWRVVPIRRRGPRPPGVGRPGRGRPPPAPRPP</sequence>